<gene>
    <name evidence="2" type="ORF">F2Y13_10730</name>
</gene>
<dbReference type="RefSeq" id="WP_149887571.1">
    <property type="nucleotide sequence ID" value="NZ_DBEWHZ010000040.1"/>
</dbReference>
<evidence type="ECO:0000256" key="1">
    <source>
        <dbReference type="SAM" id="Phobius"/>
    </source>
</evidence>
<feature type="transmembrane region" description="Helical" evidence="1">
    <location>
        <begin position="89"/>
        <end position="111"/>
    </location>
</feature>
<proteinExistence type="predicted"/>
<evidence type="ECO:0000313" key="2">
    <source>
        <dbReference type="EMBL" id="KAA2368320.1"/>
    </source>
</evidence>
<dbReference type="AlphaFoldDB" id="A0A5B3G4J2"/>
<sequence>MKETDTMQSHKYLQAIFGDKWVDWGVSVGFLLLIASWFVPRNTADFLVDFIVTGLMLVVAIRIGCVIVRVRRGDELSRESARSVRFREVIGNVVFLSFFVIALLLIAWRYLR</sequence>
<keyword evidence="1" id="KW-0812">Transmembrane</keyword>
<evidence type="ECO:0000313" key="3">
    <source>
        <dbReference type="Proteomes" id="UP000323567"/>
    </source>
</evidence>
<keyword evidence="1" id="KW-0472">Membrane</keyword>
<feature type="transmembrane region" description="Helical" evidence="1">
    <location>
        <begin position="21"/>
        <end position="40"/>
    </location>
</feature>
<dbReference type="Proteomes" id="UP000323567">
    <property type="component" value="Unassembled WGS sequence"/>
</dbReference>
<comment type="caution">
    <text evidence="2">The sequence shown here is derived from an EMBL/GenBank/DDBJ whole genome shotgun (WGS) entry which is preliminary data.</text>
</comment>
<dbReference type="EMBL" id="VVXK01000015">
    <property type="protein sequence ID" value="KAA2368320.1"/>
    <property type="molecule type" value="Genomic_DNA"/>
</dbReference>
<keyword evidence="1" id="KW-1133">Transmembrane helix</keyword>
<name>A0A5B3G4J2_9BACT</name>
<reference evidence="2 3" key="1">
    <citation type="journal article" date="2019" name="Nat. Med.">
        <title>A library of human gut bacterial isolates paired with longitudinal multiomics data enables mechanistic microbiome research.</title>
        <authorList>
            <person name="Poyet M."/>
            <person name="Groussin M."/>
            <person name="Gibbons S.M."/>
            <person name="Avila-Pacheco J."/>
            <person name="Jiang X."/>
            <person name="Kearney S.M."/>
            <person name="Perrotta A.R."/>
            <person name="Berdy B."/>
            <person name="Zhao S."/>
            <person name="Lieberman T.D."/>
            <person name="Swanson P.K."/>
            <person name="Smith M."/>
            <person name="Roesemann S."/>
            <person name="Alexander J.E."/>
            <person name="Rich S.A."/>
            <person name="Livny J."/>
            <person name="Vlamakis H."/>
            <person name="Clish C."/>
            <person name="Bullock K."/>
            <person name="Deik A."/>
            <person name="Scott J."/>
            <person name="Pierce K.A."/>
            <person name="Xavier R.J."/>
            <person name="Alm E.J."/>
        </authorList>
    </citation>
    <scope>NUCLEOTIDE SEQUENCE [LARGE SCALE GENOMIC DNA]</scope>
    <source>
        <strain evidence="2 3">BIOML-A2</strain>
    </source>
</reference>
<feature type="transmembrane region" description="Helical" evidence="1">
    <location>
        <begin position="46"/>
        <end position="68"/>
    </location>
</feature>
<organism evidence="2 3">
    <name type="scientific">Alistipes shahii</name>
    <dbReference type="NCBI Taxonomy" id="328814"/>
    <lineage>
        <taxon>Bacteria</taxon>
        <taxon>Pseudomonadati</taxon>
        <taxon>Bacteroidota</taxon>
        <taxon>Bacteroidia</taxon>
        <taxon>Bacteroidales</taxon>
        <taxon>Rikenellaceae</taxon>
        <taxon>Alistipes</taxon>
    </lineage>
</organism>
<accession>A0A5B3G4J2</accession>
<protein>
    <submittedName>
        <fullName evidence="2">Uncharacterized protein</fullName>
    </submittedName>
</protein>